<evidence type="ECO:0000256" key="2">
    <source>
        <dbReference type="ARBA" id="ARBA00022801"/>
    </source>
</evidence>
<feature type="domain" description="Xrn1 helical" evidence="6">
    <location>
        <begin position="535"/>
        <end position="708"/>
    </location>
</feature>
<dbReference type="CDD" id="cd18673">
    <property type="entry name" value="PIN_XRN1-2-like"/>
    <property type="match status" value="1"/>
</dbReference>
<feature type="compositionally biased region" description="Low complexity" evidence="4">
    <location>
        <begin position="872"/>
        <end position="885"/>
    </location>
</feature>
<dbReference type="Pfam" id="PF03159">
    <property type="entry name" value="XRN_N"/>
    <property type="match status" value="1"/>
</dbReference>
<keyword evidence="2" id="KW-0378">Hydrolase</keyword>
<protein>
    <submittedName>
        <fullName evidence="7">5'-3' exoribonuclease 3</fullName>
    </submittedName>
</protein>
<organism evidence="7">
    <name type="scientific">Sesamum latifolium</name>
    <dbReference type="NCBI Taxonomy" id="2727402"/>
    <lineage>
        <taxon>Eukaryota</taxon>
        <taxon>Viridiplantae</taxon>
        <taxon>Streptophyta</taxon>
        <taxon>Embryophyta</taxon>
        <taxon>Tracheophyta</taxon>
        <taxon>Spermatophyta</taxon>
        <taxon>Magnoliopsida</taxon>
        <taxon>eudicotyledons</taxon>
        <taxon>Gunneridae</taxon>
        <taxon>Pentapetalae</taxon>
        <taxon>asterids</taxon>
        <taxon>lamiids</taxon>
        <taxon>Lamiales</taxon>
        <taxon>Pedaliaceae</taxon>
        <taxon>Sesamum</taxon>
    </lineage>
</organism>
<dbReference type="Pfam" id="PF17846">
    <property type="entry name" value="XRN_M"/>
    <property type="match status" value="2"/>
</dbReference>
<feature type="region of interest" description="Disordered" evidence="4">
    <location>
        <begin position="835"/>
        <end position="901"/>
    </location>
</feature>
<evidence type="ECO:0000259" key="5">
    <source>
        <dbReference type="Pfam" id="PF03159"/>
    </source>
</evidence>
<proteinExistence type="predicted"/>
<dbReference type="GO" id="GO:0003723">
    <property type="term" value="F:RNA binding"/>
    <property type="evidence" value="ECO:0007669"/>
    <property type="project" value="TreeGrafter"/>
</dbReference>
<dbReference type="EMBL" id="JACGWN010000002">
    <property type="protein sequence ID" value="KAL0460007.1"/>
    <property type="molecule type" value="Genomic_DNA"/>
</dbReference>
<dbReference type="GO" id="GO:0005634">
    <property type="term" value="C:nucleus"/>
    <property type="evidence" value="ECO:0007669"/>
    <property type="project" value="TreeGrafter"/>
</dbReference>
<dbReference type="Gene3D" id="1.25.40.1050">
    <property type="match status" value="1"/>
</dbReference>
<dbReference type="InterPro" id="IPR041412">
    <property type="entry name" value="Xrn1_helical"/>
</dbReference>
<evidence type="ECO:0000256" key="4">
    <source>
        <dbReference type="SAM" id="MobiDB-lite"/>
    </source>
</evidence>
<feature type="domain" description="Xrn1 helical" evidence="6">
    <location>
        <begin position="316"/>
        <end position="488"/>
    </location>
</feature>
<dbReference type="PANTHER" id="PTHR12341">
    <property type="entry name" value="5'-&gt;3' EXORIBONUCLEASE"/>
    <property type="match status" value="1"/>
</dbReference>
<dbReference type="PANTHER" id="PTHR12341:SF62">
    <property type="entry name" value="5'-3' EXORIBONUCLEASE 3-LIKE"/>
    <property type="match status" value="1"/>
</dbReference>
<sequence>MSESRRSKTFGTACAIIATFLRGADYFMALFPPTTYEEVFSSMYAYIDRLFNIVRPRKLLYMAIDGVAPRAKMNQQRARRFRASRDNQIAVRIFVSSYTFVLAPEIFDLICIHSIVLFIFQEEMEEKLRQEFEKLGKPVLPKQESQVADSNVITPGTEFMYMLSGKLQSYIRLRRSENPAWGNIKVILSDGNVPGEGEHKIMAFIRAQRSLPGYDPNTRHCLYGMDADLIMLALATHEIHFSILREEVLSVESRFSPESTLEHSWRKAESEKLASRMEALFVVNKKQHYQFLNVWILREYLAFDLAVSGPEKLGCDLERIIDDFIFMCFLAGNDFLPHMPSLEIHEAEDKKGAYIKLKRAERYILLVGAYEEKIFSKRAELRDRKLRRILAEDKDARDYEENQADYERGLDVACSSTSVNADDALNNTKELKQKLKDYMRNESDLFKDGVLGKDKVKFGTPCWRERYYMEKFAAQTPEEAETTRKSVVCLILKDYITKARIDCASLLKDLNLTLSNEAEVSERFTLQTVGSADGGVLPPGSAHALPSAYKGLMVDENSNIIDFYPTEFETDIEGKRYTWQGICKLPFIDEERLLTETRKLENELKEIEKIRNLQNLDLLFVRCSSKTIQQEATCSGTRKASERIKGAIMMDSTIDGIKSTIHLKPEELSQADDYDLCLFYEIVQGCQYVPRLIEGVIIPEKTVNEADIPETILWHERHGSYQIHSHRCVSSRSINYFLCIYKLMNYVSQGSTKADGADRNFESVARSPAPAVTHKGAGSGFTLGRGKAVAVSRSARPDDLPKYAVREHGGELRPGAPAMHGDQVNTTSYWNHGARCRPLSNSKPWRGGRNIPPSGGCGAPAVGWQRNYVERSGQVQPPNQSSSGNSGRGRERGWFVDRSLT</sequence>
<reference evidence="7" key="1">
    <citation type="submission" date="2020-06" db="EMBL/GenBank/DDBJ databases">
        <authorList>
            <person name="Li T."/>
            <person name="Hu X."/>
            <person name="Zhang T."/>
            <person name="Song X."/>
            <person name="Zhang H."/>
            <person name="Dai N."/>
            <person name="Sheng W."/>
            <person name="Hou X."/>
            <person name="Wei L."/>
        </authorList>
    </citation>
    <scope>NUCLEOTIDE SEQUENCE</scope>
    <source>
        <strain evidence="7">KEN1</strain>
        <tissue evidence="7">Leaf</tissue>
    </source>
</reference>
<comment type="caution">
    <text evidence="7">The sequence shown here is derived from an EMBL/GenBank/DDBJ whole genome shotgun (WGS) entry which is preliminary data.</text>
</comment>
<evidence type="ECO:0000313" key="7">
    <source>
        <dbReference type="EMBL" id="KAL0460007.1"/>
    </source>
</evidence>
<feature type="compositionally biased region" description="Basic and acidic residues" evidence="4">
    <location>
        <begin position="888"/>
        <end position="901"/>
    </location>
</feature>
<gene>
    <name evidence="7" type="ORF">Slati_0627900</name>
</gene>
<dbReference type="InterPro" id="IPR004859">
    <property type="entry name" value="Xrn1_N"/>
</dbReference>
<dbReference type="InterPro" id="IPR027073">
    <property type="entry name" value="5_3_exoribonuclease"/>
</dbReference>
<dbReference type="GO" id="GO:0000956">
    <property type="term" value="P:nuclear-transcribed mRNA catabolic process"/>
    <property type="evidence" value="ECO:0007669"/>
    <property type="project" value="TreeGrafter"/>
</dbReference>
<dbReference type="AlphaFoldDB" id="A0AAW2Y2J5"/>
<reference evidence="7" key="2">
    <citation type="journal article" date="2024" name="Plant">
        <title>Genomic evolution and insights into agronomic trait innovations of Sesamum species.</title>
        <authorList>
            <person name="Miao H."/>
            <person name="Wang L."/>
            <person name="Qu L."/>
            <person name="Liu H."/>
            <person name="Sun Y."/>
            <person name="Le M."/>
            <person name="Wang Q."/>
            <person name="Wei S."/>
            <person name="Zheng Y."/>
            <person name="Lin W."/>
            <person name="Duan Y."/>
            <person name="Cao H."/>
            <person name="Xiong S."/>
            <person name="Wang X."/>
            <person name="Wei L."/>
            <person name="Li C."/>
            <person name="Ma Q."/>
            <person name="Ju M."/>
            <person name="Zhao R."/>
            <person name="Li G."/>
            <person name="Mu C."/>
            <person name="Tian Q."/>
            <person name="Mei H."/>
            <person name="Zhang T."/>
            <person name="Gao T."/>
            <person name="Zhang H."/>
        </authorList>
    </citation>
    <scope>NUCLEOTIDE SEQUENCE</scope>
    <source>
        <strain evidence="7">KEN1</strain>
    </source>
</reference>
<keyword evidence="3" id="KW-0269">Exonuclease</keyword>
<dbReference type="Gene3D" id="3.40.50.12390">
    <property type="match status" value="2"/>
</dbReference>
<evidence type="ECO:0000256" key="3">
    <source>
        <dbReference type="ARBA" id="ARBA00022839"/>
    </source>
</evidence>
<keyword evidence="1" id="KW-0540">Nuclease</keyword>
<name>A0AAW2Y2J5_9LAMI</name>
<evidence type="ECO:0000259" key="6">
    <source>
        <dbReference type="Pfam" id="PF17846"/>
    </source>
</evidence>
<accession>A0AAW2Y2J5</accession>
<feature type="domain" description="Xrn1 N-terminal" evidence="5">
    <location>
        <begin position="31"/>
        <end position="247"/>
    </location>
</feature>
<dbReference type="GO" id="GO:0004534">
    <property type="term" value="F:5'-3' RNA exonuclease activity"/>
    <property type="evidence" value="ECO:0007669"/>
    <property type="project" value="TreeGrafter"/>
</dbReference>
<evidence type="ECO:0000256" key="1">
    <source>
        <dbReference type="ARBA" id="ARBA00022722"/>
    </source>
</evidence>